<dbReference type="Proteomes" id="UP001212411">
    <property type="component" value="Chromosome 3"/>
</dbReference>
<dbReference type="AlphaFoldDB" id="A0AAF0AY84"/>
<dbReference type="EMBL" id="CP115613">
    <property type="protein sequence ID" value="WBW74780.1"/>
    <property type="molecule type" value="Genomic_DNA"/>
</dbReference>
<keyword evidence="2" id="KW-1185">Reference proteome</keyword>
<name>A0AAF0AY84_9SCHI</name>
<evidence type="ECO:0000313" key="1">
    <source>
        <dbReference type="EMBL" id="WBW74780.1"/>
    </source>
</evidence>
<protein>
    <submittedName>
        <fullName evidence="1">Shelterin complex subunit Poz1</fullName>
    </submittedName>
</protein>
<dbReference type="GeneID" id="80878139"/>
<proteinExistence type="predicted"/>
<dbReference type="RefSeq" id="XP_056039023.1">
    <property type="nucleotide sequence ID" value="XM_056183450.1"/>
</dbReference>
<accession>A0AAF0AY84</accession>
<dbReference type="KEGG" id="som:SOMG_04671"/>
<sequence>MQHHTQIKATLKSLEAFFLSENHFQETSENAAIVQACLESLGTCESLNHVPVPLFMNMAFIDHCFALGVNTNPPINDDPNLTLSRAILWDTDLISRSLNRLSCIEKERMECFRSSTSSTDRNDERFAQECNLNLEAIRLYAVAKTGVLRWMTFHLLEQRHVDFATLSDFLDIWYTDSPSEKKVLEKIASIDEKKRIKKIHHFQSEMPWVNIHSILGRYLLCTKLELELFHGYNF</sequence>
<reference evidence="1 2" key="1">
    <citation type="journal article" date="2023" name="G3 (Bethesda)">
        <title>A high-quality reference genome for the fission yeast Schizosaccharomyces osmophilus.</title>
        <authorList>
            <person name="Jia G.S."/>
            <person name="Zhang W.C."/>
            <person name="Liang Y."/>
            <person name="Liu X.H."/>
            <person name="Rhind N."/>
            <person name="Pidoux A."/>
            <person name="Brysch-Herzberg M."/>
            <person name="Du L.L."/>
        </authorList>
    </citation>
    <scope>NUCLEOTIDE SEQUENCE [LARGE SCALE GENOMIC DNA]</scope>
    <source>
        <strain evidence="1 2">CBS 15793</strain>
    </source>
</reference>
<evidence type="ECO:0000313" key="2">
    <source>
        <dbReference type="Proteomes" id="UP001212411"/>
    </source>
</evidence>
<gene>
    <name evidence="1" type="primary">poz1</name>
    <name evidence="1" type="ORF">SOMG_04671</name>
</gene>
<organism evidence="1 2">
    <name type="scientific">Schizosaccharomyces osmophilus</name>
    <dbReference type="NCBI Taxonomy" id="2545709"/>
    <lineage>
        <taxon>Eukaryota</taxon>
        <taxon>Fungi</taxon>
        <taxon>Dikarya</taxon>
        <taxon>Ascomycota</taxon>
        <taxon>Taphrinomycotina</taxon>
        <taxon>Schizosaccharomycetes</taxon>
        <taxon>Schizosaccharomycetales</taxon>
        <taxon>Schizosaccharomycetaceae</taxon>
        <taxon>Schizosaccharomyces</taxon>
    </lineage>
</organism>